<sequence>MLDPKIVGDDMPQRRRRSTIAAQAPWPASPIVGRLNADHPGKVHPGETGEGCRFGKRALVIDLDGHDAARLRALFPQQACQLARVDPGNRNHAVFLQIRGQCLLQTPIRCPNRQVTNHQPCGMVARRFEVLGITANVADMRIGQGDDLATVRGIGQYFLIASHRRVEHDFTAGTASGADRQTAENRAVSQCENRGRKSG</sequence>
<dbReference type="EMBL" id="JDSS02000018">
    <property type="protein sequence ID" value="KFB69115.1"/>
    <property type="molecule type" value="Genomic_DNA"/>
</dbReference>
<name>A0A084Y321_9PROT</name>
<accession>A0A084Y321</accession>
<protein>
    <submittedName>
        <fullName evidence="2">Uncharacterized protein</fullName>
    </submittedName>
</protein>
<evidence type="ECO:0000313" key="2">
    <source>
        <dbReference type="EMBL" id="KFB69115.1"/>
    </source>
</evidence>
<dbReference type="Proteomes" id="UP000019812">
    <property type="component" value="Unassembled WGS sequence"/>
</dbReference>
<reference evidence="2 3" key="1">
    <citation type="submission" date="2014-07" db="EMBL/GenBank/DDBJ databases">
        <title>Expanding our view of genomic diversity in Candidatus Accumulibacter clades.</title>
        <authorList>
            <person name="Skennerton C.T."/>
            <person name="Barr J.J."/>
            <person name="Slater F.R."/>
            <person name="Bond P.L."/>
            <person name="Tyson G.W."/>
        </authorList>
    </citation>
    <scope>NUCLEOTIDE SEQUENCE [LARGE SCALE GENOMIC DNA]</scope>
    <source>
        <strain evidence="3">SK-01</strain>
    </source>
</reference>
<feature type="compositionally biased region" description="Basic and acidic residues" evidence="1">
    <location>
        <begin position="1"/>
        <end position="13"/>
    </location>
</feature>
<evidence type="ECO:0000313" key="3">
    <source>
        <dbReference type="Proteomes" id="UP000019812"/>
    </source>
</evidence>
<proteinExistence type="predicted"/>
<organism evidence="2 3">
    <name type="scientific">Candidatus Accumulibacter vicinus</name>
    <dbReference type="NCBI Taxonomy" id="2954382"/>
    <lineage>
        <taxon>Bacteria</taxon>
        <taxon>Pseudomonadati</taxon>
        <taxon>Pseudomonadota</taxon>
        <taxon>Betaproteobacteria</taxon>
        <taxon>Candidatus Accumulibacter</taxon>
    </lineage>
</organism>
<evidence type="ECO:0000256" key="1">
    <source>
        <dbReference type="SAM" id="MobiDB-lite"/>
    </source>
</evidence>
<feature type="region of interest" description="Disordered" evidence="1">
    <location>
        <begin position="173"/>
        <end position="199"/>
    </location>
</feature>
<comment type="caution">
    <text evidence="2">The sequence shown here is derived from an EMBL/GenBank/DDBJ whole genome shotgun (WGS) entry which is preliminary data.</text>
</comment>
<dbReference type="AlphaFoldDB" id="A0A084Y321"/>
<feature type="region of interest" description="Disordered" evidence="1">
    <location>
        <begin position="1"/>
        <end position="20"/>
    </location>
</feature>
<gene>
    <name evidence="2" type="ORF">CAPSK01_001306</name>
</gene>